<evidence type="ECO:0000256" key="1">
    <source>
        <dbReference type="SAM" id="MobiDB-lite"/>
    </source>
</evidence>
<gene>
    <name evidence="2" type="ORF">GQ607_006249</name>
</gene>
<dbReference type="Proteomes" id="UP000434172">
    <property type="component" value="Unassembled WGS sequence"/>
</dbReference>
<accession>A0A8H3WIZ5</accession>
<proteinExistence type="predicted"/>
<feature type="compositionally biased region" description="Polar residues" evidence="1">
    <location>
        <begin position="99"/>
        <end position="121"/>
    </location>
</feature>
<feature type="region of interest" description="Disordered" evidence="1">
    <location>
        <begin position="99"/>
        <end position="126"/>
    </location>
</feature>
<organism evidence="2 3">
    <name type="scientific">Colletotrichum asianum</name>
    <dbReference type="NCBI Taxonomy" id="702518"/>
    <lineage>
        <taxon>Eukaryota</taxon>
        <taxon>Fungi</taxon>
        <taxon>Dikarya</taxon>
        <taxon>Ascomycota</taxon>
        <taxon>Pezizomycotina</taxon>
        <taxon>Sordariomycetes</taxon>
        <taxon>Hypocreomycetidae</taxon>
        <taxon>Glomerellales</taxon>
        <taxon>Glomerellaceae</taxon>
        <taxon>Colletotrichum</taxon>
        <taxon>Colletotrichum gloeosporioides species complex</taxon>
    </lineage>
</organism>
<feature type="region of interest" description="Disordered" evidence="1">
    <location>
        <begin position="55"/>
        <end position="81"/>
    </location>
</feature>
<keyword evidence="3" id="KW-1185">Reference proteome</keyword>
<sequence length="142" mass="15690">MDLRIPALRSPLLISEACGYSPFPTLPRGKTNSQSVRTKAFGYLLASAGSHHRIAAKNQTSQSTHNRWHAVTKAQDDEDSKQHCLWSNLPANRLHCTSQKARATSNDPSSLTVRAPNTYQNPDRDGGTRYLATCLIRSQSQS</sequence>
<dbReference type="EMBL" id="WOWK01000029">
    <property type="protein sequence ID" value="KAF0326631.1"/>
    <property type="molecule type" value="Genomic_DNA"/>
</dbReference>
<evidence type="ECO:0000313" key="2">
    <source>
        <dbReference type="EMBL" id="KAF0326631.1"/>
    </source>
</evidence>
<name>A0A8H3WIZ5_9PEZI</name>
<dbReference type="AlphaFoldDB" id="A0A8H3WIZ5"/>
<evidence type="ECO:0000313" key="3">
    <source>
        <dbReference type="Proteomes" id="UP000434172"/>
    </source>
</evidence>
<protein>
    <submittedName>
        <fullName evidence="2">Uncharacterized protein</fullName>
    </submittedName>
</protein>
<reference evidence="2 3" key="1">
    <citation type="submission" date="2019-12" db="EMBL/GenBank/DDBJ databases">
        <title>A genome sequence resource for the geographically widespread anthracnose pathogen Colletotrichum asianum.</title>
        <authorList>
            <person name="Meng Y."/>
        </authorList>
    </citation>
    <scope>NUCLEOTIDE SEQUENCE [LARGE SCALE GENOMIC DNA]</scope>
    <source>
        <strain evidence="2 3">ICMP 18580</strain>
    </source>
</reference>
<comment type="caution">
    <text evidence="2">The sequence shown here is derived from an EMBL/GenBank/DDBJ whole genome shotgun (WGS) entry which is preliminary data.</text>
</comment>